<reference evidence="4 5" key="1">
    <citation type="journal article" date="2017" name="Mol. Ecol.">
        <title>Comparative and population genomic landscape of Phellinus noxius: A hypervariable fungus causing root rot in trees.</title>
        <authorList>
            <person name="Chung C.L."/>
            <person name="Lee T.J."/>
            <person name="Akiba M."/>
            <person name="Lee H.H."/>
            <person name="Kuo T.H."/>
            <person name="Liu D."/>
            <person name="Ke H.M."/>
            <person name="Yokoi T."/>
            <person name="Roa M.B."/>
            <person name="Lu M.J."/>
            <person name="Chang Y.Y."/>
            <person name="Ann P.J."/>
            <person name="Tsai J.N."/>
            <person name="Chen C.Y."/>
            <person name="Tzean S.S."/>
            <person name="Ota Y."/>
            <person name="Hattori T."/>
            <person name="Sahashi N."/>
            <person name="Liou R.F."/>
            <person name="Kikuchi T."/>
            <person name="Tsai I.J."/>
        </authorList>
    </citation>
    <scope>NUCLEOTIDE SEQUENCE [LARGE SCALE GENOMIC DNA]</scope>
    <source>
        <strain evidence="4 5">FFPRI411160</strain>
    </source>
</reference>
<feature type="repeat" description="WD" evidence="1">
    <location>
        <begin position="232"/>
        <end position="271"/>
    </location>
</feature>
<dbReference type="InterPro" id="IPR015943">
    <property type="entry name" value="WD40/YVTN_repeat-like_dom_sf"/>
</dbReference>
<comment type="caution">
    <text evidence="4">The sequence shown here is derived from an EMBL/GenBank/DDBJ whole genome shotgun (WGS) entry which is preliminary data.</text>
</comment>
<dbReference type="InParanoid" id="A0A286U8I3"/>
<evidence type="ECO:0000313" key="5">
    <source>
        <dbReference type="Proteomes" id="UP000217199"/>
    </source>
</evidence>
<dbReference type="AlphaFoldDB" id="A0A286U8I3"/>
<protein>
    <submittedName>
        <fullName evidence="4">WD40 domain containing protein</fullName>
    </submittedName>
</protein>
<feature type="compositionally biased region" description="Pro residues" evidence="2">
    <location>
        <begin position="639"/>
        <end position="648"/>
    </location>
</feature>
<dbReference type="InterPro" id="IPR001680">
    <property type="entry name" value="WD40_rpt"/>
</dbReference>
<evidence type="ECO:0000256" key="1">
    <source>
        <dbReference type="PROSITE-ProRule" id="PRU00221"/>
    </source>
</evidence>
<sequence>MQINPKGVHHLDTDRLHRYKLNVQSNSIQHGYRSKHSLPSNLSQGPSPLLDLPSETLTHVTAFLDPQSLLSLGRTNRVLREHVEDDNTWRSAFSCQFLGQSPGHPEQQECPLLRRTENTWKKEYIARRNLLWRWERSRNGMITHQPFLPAISSFHVLSDRSHGPALLSTALQYGLVARSSPLTGKVLKRYITPSDGNGFGFANPNVHILGEVTASSICSEGWTARVVWGFASGEHRGRVVDVVWDGDRVVSGSVDGEVRVWDAKRMRCLLVLKDQDVLSQEPCKHVLSDLKHGYVITTKGNGTVLVWDKIVFSEDDTTTSLQYRYPSVRICSPHADEAIKPSPERVFLDHKSNEKHLMFGIHYAEDPYFYGISVDLSSGGVSFTQFCDGPLGPITSLYLYPPASGEDNTPIVFAGDSLGRLSAYIWHFPPEMKVSSFIQIDDPSLQSISAISCNEYVLAVGTSYGVTRIYDTISCVLLRVLSGSKSRAGAGELAVRNIHLESNLLIISIGDKVMAWVPEPLRSHKTSSSKKSVRPRNAKWHKRIELAQDVTESRQAAAEVAKTGQRSYQRQRDQLSALDGLGLSEHEALEYVLMLSRDEEEQRRVQSDEGVFGMEFDGIPNEVDTLDVSGSHSSGSHPSYPPSPPQPCAPRLVGTPSSSNEKVQVTPPFRPEPMEAGFSSNNFELNPIHGKHGNGNSVPLELENDDHFPVIGSPGSSVSSTAARKTPPSVARSWSDSLKNASPLRDRLRMTSAMGETSIQSTDLHSPAVSYQSTKAFDAVAGEQYVDDMDEDLKLALELSLAEALSLEDSRK</sequence>
<evidence type="ECO:0000313" key="4">
    <source>
        <dbReference type="EMBL" id="PAV15882.1"/>
    </source>
</evidence>
<organism evidence="4 5">
    <name type="scientific">Pyrrhoderma noxium</name>
    <dbReference type="NCBI Taxonomy" id="2282107"/>
    <lineage>
        <taxon>Eukaryota</taxon>
        <taxon>Fungi</taxon>
        <taxon>Dikarya</taxon>
        <taxon>Basidiomycota</taxon>
        <taxon>Agaricomycotina</taxon>
        <taxon>Agaricomycetes</taxon>
        <taxon>Hymenochaetales</taxon>
        <taxon>Hymenochaetaceae</taxon>
        <taxon>Pyrrhoderma</taxon>
    </lineage>
</organism>
<dbReference type="Gene3D" id="2.130.10.10">
    <property type="entry name" value="YVTN repeat-like/Quinoprotein amine dehydrogenase"/>
    <property type="match status" value="1"/>
</dbReference>
<dbReference type="Proteomes" id="UP000217199">
    <property type="component" value="Unassembled WGS sequence"/>
</dbReference>
<evidence type="ECO:0000259" key="3">
    <source>
        <dbReference type="PROSITE" id="PS50181"/>
    </source>
</evidence>
<feature type="region of interest" description="Disordered" evidence="2">
    <location>
        <begin position="618"/>
        <end position="672"/>
    </location>
</feature>
<dbReference type="Gene3D" id="1.20.1280.50">
    <property type="match status" value="1"/>
</dbReference>
<dbReference type="SMART" id="SM00320">
    <property type="entry name" value="WD40"/>
    <property type="match status" value="2"/>
</dbReference>
<dbReference type="PROSITE" id="PS50181">
    <property type="entry name" value="FBOX"/>
    <property type="match status" value="1"/>
</dbReference>
<dbReference type="InterPro" id="IPR036322">
    <property type="entry name" value="WD40_repeat_dom_sf"/>
</dbReference>
<accession>A0A286U8I3</accession>
<dbReference type="InterPro" id="IPR036047">
    <property type="entry name" value="F-box-like_dom_sf"/>
</dbReference>
<dbReference type="InterPro" id="IPR001810">
    <property type="entry name" value="F-box_dom"/>
</dbReference>
<name>A0A286U8I3_9AGAM</name>
<dbReference type="PROSITE" id="PS50082">
    <property type="entry name" value="WD_REPEATS_2"/>
    <property type="match status" value="1"/>
</dbReference>
<proteinExistence type="predicted"/>
<dbReference type="OrthoDB" id="429520at2759"/>
<dbReference type="PROSITE" id="PS50294">
    <property type="entry name" value="WD_REPEATS_REGION"/>
    <property type="match status" value="1"/>
</dbReference>
<feature type="compositionally biased region" description="Low complexity" evidence="2">
    <location>
        <begin position="629"/>
        <end position="638"/>
    </location>
</feature>
<keyword evidence="5" id="KW-1185">Reference proteome</keyword>
<feature type="region of interest" description="Disordered" evidence="2">
    <location>
        <begin position="713"/>
        <end position="736"/>
    </location>
</feature>
<dbReference type="Pfam" id="PF12937">
    <property type="entry name" value="F-box-like"/>
    <property type="match status" value="1"/>
</dbReference>
<gene>
    <name evidence="4" type="ORF">PNOK_0874000</name>
</gene>
<dbReference type="SUPFAM" id="SSF50978">
    <property type="entry name" value="WD40 repeat-like"/>
    <property type="match status" value="1"/>
</dbReference>
<feature type="domain" description="F-box" evidence="3">
    <location>
        <begin position="46"/>
        <end position="92"/>
    </location>
</feature>
<dbReference type="EMBL" id="NBII01000009">
    <property type="protein sequence ID" value="PAV15882.1"/>
    <property type="molecule type" value="Genomic_DNA"/>
</dbReference>
<dbReference type="SUPFAM" id="SSF81383">
    <property type="entry name" value="F-box domain"/>
    <property type="match status" value="1"/>
</dbReference>
<evidence type="ECO:0000256" key="2">
    <source>
        <dbReference type="SAM" id="MobiDB-lite"/>
    </source>
</evidence>
<keyword evidence="1" id="KW-0853">WD repeat</keyword>
<dbReference type="STRING" id="2282107.A0A286U8I3"/>
<dbReference type="FunCoup" id="A0A286U8I3">
    <property type="interactions" value="120"/>
</dbReference>